<reference evidence="1" key="1">
    <citation type="submission" date="2019-08" db="EMBL/GenBank/DDBJ databases">
        <title>Complete genome sequence of a mangrove-derived Streptomyces xiamenensis.</title>
        <authorList>
            <person name="Xu J."/>
        </authorList>
    </citation>
    <scope>NUCLEOTIDE SEQUENCE</scope>
    <source>
        <strain evidence="1">318</strain>
    </source>
</reference>
<keyword evidence="2" id="KW-1185">Reference proteome</keyword>
<dbReference type="RefSeq" id="WP_046724919.1">
    <property type="nucleotide sequence ID" value="NZ_CP009922.3"/>
</dbReference>
<dbReference type="HOGENOM" id="CLU_104643_0_0_11"/>
<organism evidence="1 2">
    <name type="scientific">Streptomyces xiamenensis</name>
    <dbReference type="NCBI Taxonomy" id="408015"/>
    <lineage>
        <taxon>Bacteria</taxon>
        <taxon>Bacillati</taxon>
        <taxon>Actinomycetota</taxon>
        <taxon>Actinomycetes</taxon>
        <taxon>Kitasatosporales</taxon>
        <taxon>Streptomycetaceae</taxon>
        <taxon>Streptomyces</taxon>
    </lineage>
</organism>
<dbReference type="PATRIC" id="fig|408015.6.peg.4415"/>
<protein>
    <submittedName>
        <fullName evidence="1">Uncharacterized protein</fullName>
    </submittedName>
</protein>
<dbReference type="Proteomes" id="UP000034034">
    <property type="component" value="Chromosome"/>
</dbReference>
<name>A0A0F7G031_9ACTN</name>
<proteinExistence type="predicted"/>
<evidence type="ECO:0000313" key="1">
    <source>
        <dbReference type="EMBL" id="AKG45744.1"/>
    </source>
</evidence>
<dbReference type="EMBL" id="CP009922">
    <property type="protein sequence ID" value="AKG45744.1"/>
    <property type="molecule type" value="Genomic_DNA"/>
</dbReference>
<evidence type="ECO:0000313" key="2">
    <source>
        <dbReference type="Proteomes" id="UP000034034"/>
    </source>
</evidence>
<dbReference type="AlphaFoldDB" id="A0A0F7G031"/>
<dbReference type="STRING" id="408015.SXIM_43600"/>
<gene>
    <name evidence="1" type="ORF">SXIM_43600</name>
</gene>
<accession>A0A0F7G031</accession>
<dbReference type="KEGG" id="sxi:SXIM_43600"/>
<sequence length="246" mass="25712">MTTGPTERTARATYTEATAALASCVLDALRGAGDTAPLARFTETASDPKAALAAVRVLGADVLAPYALTGGSPHPRDLAVISQATAVFPAPVLTAPPPEGPIENWAIAWRDWATDRLIAALGDAAAQESPRPPTGEILTDATDWPRWAAGCARLAPLTLPGVGGPVPAAVRRHPVPLARATTRALLRRDYPTAARLLRWLAAAQRDGVTLALEPDRLTEHIALHAAGEPRLALDLAVARLLLGRTA</sequence>